<dbReference type="RefSeq" id="WP_264430330.1">
    <property type="nucleotide sequence ID" value="NZ_JAOSHO010000368.1"/>
</dbReference>
<dbReference type="InterPro" id="IPR052746">
    <property type="entry name" value="MlaB_ABC_Transporter"/>
</dbReference>
<dbReference type="EMBL" id="JAOSHO010000368">
    <property type="protein sequence ID" value="MCW1246845.1"/>
    <property type="molecule type" value="Genomic_DNA"/>
</dbReference>
<dbReference type="Pfam" id="PF13466">
    <property type="entry name" value="STAS_2"/>
    <property type="match status" value="1"/>
</dbReference>
<dbReference type="Gene3D" id="3.30.750.24">
    <property type="entry name" value="STAS domain"/>
    <property type="match status" value="1"/>
</dbReference>
<dbReference type="InterPro" id="IPR002645">
    <property type="entry name" value="STAS_dom"/>
</dbReference>
<dbReference type="InterPro" id="IPR036513">
    <property type="entry name" value="STAS_dom_sf"/>
</dbReference>
<feature type="domain" description="STAS" evidence="1">
    <location>
        <begin position="1"/>
        <end position="98"/>
    </location>
</feature>
<accession>A0ABT3FED6</accession>
<dbReference type="InterPro" id="IPR058548">
    <property type="entry name" value="MlaB-like_STAS"/>
</dbReference>
<proteinExistence type="predicted"/>
<name>A0ABT3FED6_9PSED</name>
<protein>
    <submittedName>
        <fullName evidence="2">STAS domain-containing protein</fullName>
    </submittedName>
</protein>
<dbReference type="PANTHER" id="PTHR35849">
    <property type="entry name" value="BLR2341 PROTEIN"/>
    <property type="match status" value="1"/>
</dbReference>
<keyword evidence="3" id="KW-1185">Reference proteome</keyword>
<evidence type="ECO:0000259" key="1">
    <source>
        <dbReference type="PROSITE" id="PS50801"/>
    </source>
</evidence>
<dbReference type="PANTHER" id="PTHR35849:SF2">
    <property type="entry name" value="BLR2341 PROTEIN"/>
    <property type="match status" value="1"/>
</dbReference>
<gene>
    <name evidence="2" type="ORF">OC610_20690</name>
</gene>
<reference evidence="2" key="1">
    <citation type="submission" date="2022-07" db="EMBL/GenBank/DDBJ databases">
        <title>Pseudomonas agronomica sp. nov.: a novel bacterium with biotechnological application in the synthesis of biofertilizers from valorized agricultural residues.</title>
        <authorList>
            <person name="Robas M."/>
            <person name="Fernandez V.M."/>
            <person name="Luna L."/>
            <person name="Provanza A."/>
            <person name="Jimenez P.A."/>
        </authorList>
    </citation>
    <scope>NUCLEOTIDE SEQUENCE</scope>
    <source>
        <strain evidence="2">SAICEU22T</strain>
    </source>
</reference>
<dbReference type="SUPFAM" id="SSF52091">
    <property type="entry name" value="SpoIIaa-like"/>
    <property type="match status" value="1"/>
</dbReference>
<organism evidence="2 3">
    <name type="scientific">Pseudomonas agronomica</name>
    <dbReference type="NCBI Taxonomy" id="2979328"/>
    <lineage>
        <taxon>Bacteria</taxon>
        <taxon>Pseudomonadati</taxon>
        <taxon>Pseudomonadota</taxon>
        <taxon>Gammaproteobacteria</taxon>
        <taxon>Pseudomonadales</taxon>
        <taxon>Pseudomonadaceae</taxon>
        <taxon>Pseudomonas</taxon>
    </lineage>
</organism>
<evidence type="ECO:0000313" key="3">
    <source>
        <dbReference type="Proteomes" id="UP001061999"/>
    </source>
</evidence>
<dbReference type="PROSITE" id="PS50801">
    <property type="entry name" value="STAS"/>
    <property type="match status" value="1"/>
</dbReference>
<dbReference type="Proteomes" id="UP001061999">
    <property type="component" value="Unassembled WGS sequence"/>
</dbReference>
<comment type="caution">
    <text evidence="2">The sequence shown here is derived from an EMBL/GenBank/DDBJ whole genome shotgun (WGS) entry which is preliminary data.</text>
</comment>
<dbReference type="CDD" id="cd07043">
    <property type="entry name" value="STAS_anti-anti-sigma_factors"/>
    <property type="match status" value="1"/>
</dbReference>
<sequence>MPLLYEIEDDTAQVQIDGELTIYTAADLAAQLLPRLGATPAMALDLSQITEMDGAGLQLLLMIQREAPKASTQLTVTDQSKAVTETLALCNLVALGQP</sequence>
<evidence type="ECO:0000313" key="2">
    <source>
        <dbReference type="EMBL" id="MCW1246845.1"/>
    </source>
</evidence>